<evidence type="ECO:0000256" key="5">
    <source>
        <dbReference type="ARBA" id="ARBA00022844"/>
    </source>
</evidence>
<evidence type="ECO:0000256" key="6">
    <source>
        <dbReference type="ARBA" id="ARBA00022921"/>
    </source>
</evidence>
<dbReference type="AlphaFoldDB" id="T1CJH2"/>
<evidence type="ECO:0000256" key="9">
    <source>
        <dbReference type="ARBA" id="ARBA00046140"/>
    </source>
</evidence>
<evidence type="ECO:0000256" key="2">
    <source>
        <dbReference type="ARBA" id="ARBA00011738"/>
    </source>
</evidence>
<feature type="non-terminal residue" evidence="10">
    <location>
        <position position="1"/>
    </location>
</feature>
<keyword evidence="4" id="KW-0235">DNA replication</keyword>
<evidence type="ECO:0000256" key="1">
    <source>
        <dbReference type="ARBA" id="ARBA00004328"/>
    </source>
</evidence>
<dbReference type="GO" id="GO:0005829">
    <property type="term" value="C:cytosol"/>
    <property type="evidence" value="ECO:0007669"/>
    <property type="project" value="TreeGrafter"/>
</dbReference>
<dbReference type="CDD" id="cd13834">
    <property type="entry name" value="HU_like"/>
    <property type="match status" value="1"/>
</dbReference>
<dbReference type="PANTHER" id="PTHR33175">
    <property type="entry name" value="DNA-BINDING PROTEIN HU"/>
    <property type="match status" value="1"/>
</dbReference>
<evidence type="ECO:0000313" key="10">
    <source>
        <dbReference type="EMBL" id="EQD66989.1"/>
    </source>
</evidence>
<sequence length="96" mass="10352">RTKSEVLAYVAKETGLTRKEVAGVLSSMNGMIGKSLKREGVFAIPGLVKLKVVRKPATKARQGVNPFTGQTMVFKAKPASKKVRALPLKNLKDMVG</sequence>
<reference evidence="10" key="2">
    <citation type="journal article" date="2014" name="ISME J.">
        <title>Microbial stratification in low pH oxic and suboxic macroscopic growths along an acid mine drainage.</title>
        <authorList>
            <person name="Mendez-Garcia C."/>
            <person name="Mesa V."/>
            <person name="Sprenger R.R."/>
            <person name="Richter M."/>
            <person name="Diez M.S."/>
            <person name="Solano J."/>
            <person name="Bargiela R."/>
            <person name="Golyshina O.V."/>
            <person name="Manteca A."/>
            <person name="Ramos J.L."/>
            <person name="Gallego J.R."/>
            <person name="Llorente I."/>
            <person name="Martins Dos Santos V.A."/>
            <person name="Jensen O.N."/>
            <person name="Pelaez A.I."/>
            <person name="Sanchez J."/>
            <person name="Ferrer M."/>
        </authorList>
    </citation>
    <scope>NUCLEOTIDE SEQUENCE</scope>
</reference>
<dbReference type="SUPFAM" id="SSF47729">
    <property type="entry name" value="IHF-like DNA-binding proteins"/>
    <property type="match status" value="1"/>
</dbReference>
<dbReference type="GO" id="GO:0003677">
    <property type="term" value="F:DNA binding"/>
    <property type="evidence" value="ECO:0007669"/>
    <property type="project" value="UniProtKB-KW"/>
</dbReference>
<evidence type="ECO:0000256" key="7">
    <source>
        <dbReference type="ARBA" id="ARBA00033120"/>
    </source>
</evidence>
<dbReference type="PANTHER" id="PTHR33175:SF13">
    <property type="entry name" value="HISTONE-LIKE PROTEIN"/>
    <property type="match status" value="1"/>
</dbReference>
<comment type="function">
    <text evidence="9">DNA-binding protein that plays a critical role in nucleoid compaction, genome replication and DNA replication and transcription. Binds to both ssDNA and dsDNA with a binding site covering about 15 nucleotides. Displays DNA-supercoiling activity only when associated with the viral DNA topoisomerase 2.</text>
</comment>
<reference evidence="10" key="1">
    <citation type="submission" date="2013-08" db="EMBL/GenBank/DDBJ databases">
        <authorList>
            <person name="Mendez C."/>
            <person name="Richter M."/>
            <person name="Ferrer M."/>
            <person name="Sanchez J."/>
        </authorList>
    </citation>
    <scope>NUCLEOTIDE SEQUENCE</scope>
</reference>
<dbReference type="GO" id="GO:0006260">
    <property type="term" value="P:DNA replication"/>
    <property type="evidence" value="ECO:0007669"/>
    <property type="project" value="UniProtKB-KW"/>
</dbReference>
<comment type="subcellular location">
    <subcellularLocation>
        <location evidence="1">Virion</location>
    </subcellularLocation>
</comment>
<accession>T1CJH2</accession>
<comment type="caution">
    <text evidence="10">The sequence shown here is derived from an EMBL/GenBank/DDBJ whole genome shotgun (WGS) entry which is preliminary data.</text>
</comment>
<keyword evidence="6" id="KW-0426">Late protein</keyword>
<organism evidence="10">
    <name type="scientific">mine drainage metagenome</name>
    <dbReference type="NCBI Taxonomy" id="410659"/>
    <lineage>
        <taxon>unclassified sequences</taxon>
        <taxon>metagenomes</taxon>
        <taxon>ecological metagenomes</taxon>
    </lineage>
</organism>
<keyword evidence="10" id="KW-0238">DNA-binding</keyword>
<name>T1CJH2_9ZZZZ</name>
<keyword evidence="5" id="KW-0946">Virion</keyword>
<dbReference type="GO" id="GO:0044423">
    <property type="term" value="C:virion component"/>
    <property type="evidence" value="ECO:0007669"/>
    <property type="project" value="UniProtKB-KW"/>
</dbReference>
<proteinExistence type="predicted"/>
<evidence type="ECO:0000256" key="4">
    <source>
        <dbReference type="ARBA" id="ARBA00022705"/>
    </source>
</evidence>
<dbReference type="Gene3D" id="4.10.520.10">
    <property type="entry name" value="IHF-like DNA-binding proteins"/>
    <property type="match status" value="1"/>
</dbReference>
<evidence type="ECO:0000256" key="3">
    <source>
        <dbReference type="ARBA" id="ARBA00016145"/>
    </source>
</evidence>
<dbReference type="InterPro" id="IPR010992">
    <property type="entry name" value="IHF-like_DNA-bd_dom_sf"/>
</dbReference>
<evidence type="ECO:0000256" key="8">
    <source>
        <dbReference type="ARBA" id="ARBA00033227"/>
    </source>
</evidence>
<dbReference type="InterPro" id="IPR000119">
    <property type="entry name" value="Hist_DNA-bd"/>
</dbReference>
<protein>
    <recommendedName>
        <fullName evidence="3">Viral histone-like protein</fullName>
    </recommendedName>
    <alternativeName>
        <fullName evidence="8">DNA-binding protein pA104R</fullName>
    </alternativeName>
    <alternativeName>
        <fullName evidence="7">pA104R</fullName>
    </alternativeName>
</protein>
<dbReference type="Pfam" id="PF00216">
    <property type="entry name" value="Bac_DNA_binding"/>
    <property type="match status" value="1"/>
</dbReference>
<dbReference type="GO" id="GO:0030527">
    <property type="term" value="F:structural constituent of chromatin"/>
    <property type="evidence" value="ECO:0007669"/>
    <property type="project" value="InterPro"/>
</dbReference>
<gene>
    <name evidence="10" type="ORF">B1B_06085</name>
</gene>
<dbReference type="SMART" id="SM00411">
    <property type="entry name" value="BHL"/>
    <property type="match status" value="1"/>
</dbReference>
<comment type="subunit">
    <text evidence="2">Homodimer.</text>
</comment>
<dbReference type="EMBL" id="AUZY01003874">
    <property type="protein sequence ID" value="EQD66989.1"/>
    <property type="molecule type" value="Genomic_DNA"/>
</dbReference>